<accession>A0A6B3L7K1</accession>
<feature type="region of interest" description="Disordered" evidence="1">
    <location>
        <begin position="1"/>
        <end position="22"/>
    </location>
</feature>
<dbReference type="KEGG" id="soa:G3M56_011275"/>
<reference evidence="2 3" key="1">
    <citation type="submission" date="2020-12" db="EMBL/GenBank/DDBJ databases">
        <title>Sulforoseuscoccus oceanibium gen. nov., sp. nov., a representative of the phylum Verrucomicrobia with special cytoplasmic membrane, and proposal of Sulforoseuscoccusaceae fam. nov.</title>
        <authorList>
            <person name="Xi F."/>
        </authorList>
    </citation>
    <scope>NUCLEOTIDE SEQUENCE [LARGE SCALE GENOMIC DNA]</scope>
    <source>
        <strain evidence="2 3">T37</strain>
    </source>
</reference>
<feature type="compositionally biased region" description="Polar residues" evidence="1">
    <location>
        <begin position="9"/>
        <end position="22"/>
    </location>
</feature>
<organism evidence="2 3">
    <name type="scientific">Sulfuriroseicoccus oceanibius</name>
    <dbReference type="NCBI Taxonomy" id="2707525"/>
    <lineage>
        <taxon>Bacteria</taxon>
        <taxon>Pseudomonadati</taxon>
        <taxon>Verrucomicrobiota</taxon>
        <taxon>Verrucomicrobiia</taxon>
        <taxon>Verrucomicrobiales</taxon>
        <taxon>Verrucomicrobiaceae</taxon>
        <taxon>Sulfuriroseicoccus</taxon>
    </lineage>
</organism>
<keyword evidence="3" id="KW-1185">Reference proteome</keyword>
<dbReference type="Proteomes" id="UP000475117">
    <property type="component" value="Chromosome"/>
</dbReference>
<name>A0A6B3L7K1_9BACT</name>
<dbReference type="EMBL" id="CP066776">
    <property type="protein sequence ID" value="QQL44461.1"/>
    <property type="molecule type" value="Genomic_DNA"/>
</dbReference>
<feature type="compositionally biased region" description="Acidic residues" evidence="1">
    <location>
        <begin position="213"/>
        <end position="234"/>
    </location>
</feature>
<gene>
    <name evidence="2" type="ORF">G3M56_011275</name>
</gene>
<dbReference type="RefSeq" id="WP_164365074.1">
    <property type="nucleotide sequence ID" value="NZ_CP066776.1"/>
</dbReference>
<dbReference type="Pfam" id="PF13835">
    <property type="entry name" value="DUF4194"/>
    <property type="match status" value="1"/>
</dbReference>
<evidence type="ECO:0000256" key="1">
    <source>
        <dbReference type="SAM" id="MobiDB-lite"/>
    </source>
</evidence>
<protein>
    <submittedName>
        <fullName evidence="2">DUF4194 domain-containing protein</fullName>
    </submittedName>
</protein>
<evidence type="ECO:0000313" key="3">
    <source>
        <dbReference type="Proteomes" id="UP000475117"/>
    </source>
</evidence>
<evidence type="ECO:0000313" key="2">
    <source>
        <dbReference type="EMBL" id="QQL44461.1"/>
    </source>
</evidence>
<feature type="region of interest" description="Disordered" evidence="1">
    <location>
        <begin position="203"/>
        <end position="234"/>
    </location>
</feature>
<dbReference type="AlphaFoldDB" id="A0A6B3L7K1"/>
<proteinExistence type="predicted"/>
<sequence length="234" mass="26553">MNEIPTPQDEASQQSAGLFTPNLQPRDKQMLQDVAHRLLAHGSLLRARGSEKALYDWAMEHMGWLEDWAEVIGLKIIVQRDDRLIMAVPEVPSLTRRLRRDETLVALALWYDYDVEVRENGAHDVFLTVRDFNEQFCSKFPSMQPLSASRLREILRGFAKFNLIETDWTDDFSDSVIQVLPTLRFAIPFPDIEEWLKAASAFNTEAENPAGDAAEESPATEDAPSSDETEDSEA</sequence>
<dbReference type="InterPro" id="IPR025449">
    <property type="entry name" value="JetB"/>
</dbReference>